<evidence type="ECO:0000313" key="2">
    <source>
        <dbReference type="Proteomes" id="UP001167796"/>
    </source>
</evidence>
<dbReference type="Proteomes" id="UP001167796">
    <property type="component" value="Unassembled WGS sequence"/>
</dbReference>
<accession>A0ABT9A8I4</accession>
<gene>
    <name evidence="1" type="ORF">Q5H92_05680</name>
</gene>
<sequence>MNTRAVAQPAYSGPPGAVHMKEGQRLQAAGNRAGAAAAYQKAYEAFTSVDDSDGMIAALARKKAVESGAATPAAAAPRAVAAAPRAAAAVARPAAAANAGDLTQPVAGAVNGGRPVGLFFMTRYWIATRSLEKSTYYFAPNGQVYVDPKGFSAAALAALPASSRGSYSVAGNKLTVRWASGQTSSSEVEPQATTFGWDMGIFLAGRPFTSPGQLTGSFEGGNSISTSSGSASAVSSLTFRPDGTYTGGGASSFGGRDADGAKTYSAGSSSSGNSGRWSLNGWLLTLTDAQGHTNRGVAFPVEKNDKTGQVTRFYFDNVAYKRL</sequence>
<comment type="caution">
    <text evidence="1">The sequence shown here is derived from an EMBL/GenBank/DDBJ whole genome shotgun (WGS) entry which is preliminary data.</text>
</comment>
<dbReference type="RefSeq" id="WP_305010526.1">
    <property type="nucleotide sequence ID" value="NZ_JAUQSX010000002.1"/>
</dbReference>
<dbReference type="EMBL" id="JAUQSX010000002">
    <property type="protein sequence ID" value="MDO7845838.1"/>
    <property type="molecule type" value="Genomic_DNA"/>
</dbReference>
<organism evidence="1 2">
    <name type="scientific">Hymenobacter mellowenesis</name>
    <dbReference type="NCBI Taxonomy" id="3063995"/>
    <lineage>
        <taxon>Bacteria</taxon>
        <taxon>Pseudomonadati</taxon>
        <taxon>Bacteroidota</taxon>
        <taxon>Cytophagia</taxon>
        <taxon>Cytophagales</taxon>
        <taxon>Hymenobacteraceae</taxon>
        <taxon>Hymenobacter</taxon>
    </lineage>
</organism>
<reference evidence="1" key="1">
    <citation type="submission" date="2023-07" db="EMBL/GenBank/DDBJ databases">
        <authorList>
            <person name="Kim M.K."/>
        </authorList>
    </citation>
    <scope>NUCLEOTIDE SEQUENCE</scope>
    <source>
        <strain evidence="1">M29</strain>
    </source>
</reference>
<name>A0ABT9A8I4_9BACT</name>
<keyword evidence="2" id="KW-1185">Reference proteome</keyword>
<evidence type="ECO:0000313" key="1">
    <source>
        <dbReference type="EMBL" id="MDO7845838.1"/>
    </source>
</evidence>
<proteinExistence type="predicted"/>
<protein>
    <recommendedName>
        <fullName evidence="3">Tetratricopeptide repeat protein</fullName>
    </recommendedName>
</protein>
<evidence type="ECO:0008006" key="3">
    <source>
        <dbReference type="Google" id="ProtNLM"/>
    </source>
</evidence>